<keyword evidence="4" id="KW-1185">Reference proteome</keyword>
<comment type="caution">
    <text evidence="3">The sequence shown here is derived from an EMBL/GenBank/DDBJ whole genome shotgun (WGS) entry which is preliminary data.</text>
</comment>
<gene>
    <name evidence="3" type="ORF">GU920_12695</name>
</gene>
<name>A0ABW9Y769_9RHOB</name>
<dbReference type="SMART" id="SM00897">
    <property type="entry name" value="FIST"/>
    <property type="match status" value="1"/>
</dbReference>
<feature type="domain" description="FIST" evidence="1">
    <location>
        <begin position="42"/>
        <end position="242"/>
    </location>
</feature>
<dbReference type="Pfam" id="PF10442">
    <property type="entry name" value="FIST_C"/>
    <property type="match status" value="1"/>
</dbReference>
<evidence type="ECO:0000313" key="4">
    <source>
        <dbReference type="Proteomes" id="UP001517376"/>
    </source>
</evidence>
<sequence length="396" mass="41435">MNQPTGEFPVDFGAGLPLLARASVPVDVANPLRRLEEALGPGPFALVVLFVSPDADLDALALRLPGRFGGAPVVGCSTAGEISAAGYTEGEIVAVGLPAAHFAADVVLIPDLSVLEREALIGRLIRSRQGLARARPDWEGEFAFLMVDGLSVREDELAAALASGLGPVPLFGGSAGDGTRFKATYVLHGGQALQNAAVLALIRTDCGVRVFSLDHLLPTEARMVVTEADPARRIVRAINAEPAAQEYARLLGKDPAQLTTFTFAGHPVVVRIGGKHHVRAIRAVGEGGDLVFFSAIDEGVVLTLAEPQDMVAHLEAEMAALAARGRPVAILACDCILRRMEAQEKQKTGAVSAILRDNGVVGFSTYGEQLNAMHVNQTMTGVAIYPPPGRPAGDAG</sequence>
<evidence type="ECO:0000313" key="3">
    <source>
        <dbReference type="EMBL" id="NBE08398.1"/>
    </source>
</evidence>
<reference evidence="4" key="1">
    <citation type="submission" date="2020-01" db="EMBL/GenBank/DDBJ databases">
        <title>Sphingomonas sp. strain CSW-10.</title>
        <authorList>
            <person name="Chen W.-M."/>
        </authorList>
    </citation>
    <scope>NUCLEOTIDE SEQUENCE [LARGE SCALE GENOMIC DNA]</scope>
    <source>
        <strain evidence="4">CCP-1</strain>
    </source>
</reference>
<dbReference type="RefSeq" id="WP_161767462.1">
    <property type="nucleotide sequence ID" value="NZ_JAAATW010000003.1"/>
</dbReference>
<evidence type="ECO:0000259" key="1">
    <source>
        <dbReference type="SMART" id="SM00897"/>
    </source>
</evidence>
<protein>
    <submittedName>
        <fullName evidence="3">GfdT protein</fullName>
    </submittedName>
</protein>
<feature type="domain" description="FIST C-domain" evidence="2">
    <location>
        <begin position="243"/>
        <end position="372"/>
    </location>
</feature>
<dbReference type="PANTHER" id="PTHR40252:SF2">
    <property type="entry name" value="BLR0328 PROTEIN"/>
    <property type="match status" value="1"/>
</dbReference>
<accession>A0ABW9Y769</accession>
<organism evidence="3 4">
    <name type="scientific">Paragemmobacter ruber</name>
    <dbReference type="NCBI Taxonomy" id="1985673"/>
    <lineage>
        <taxon>Bacteria</taxon>
        <taxon>Pseudomonadati</taxon>
        <taxon>Pseudomonadota</taxon>
        <taxon>Alphaproteobacteria</taxon>
        <taxon>Rhodobacterales</taxon>
        <taxon>Paracoccaceae</taxon>
        <taxon>Paragemmobacter</taxon>
    </lineage>
</organism>
<dbReference type="Pfam" id="PF08495">
    <property type="entry name" value="FIST"/>
    <property type="match status" value="1"/>
</dbReference>
<proteinExistence type="predicted"/>
<dbReference type="SMART" id="SM01204">
    <property type="entry name" value="FIST_C"/>
    <property type="match status" value="1"/>
</dbReference>
<dbReference type="PANTHER" id="PTHR40252">
    <property type="entry name" value="BLR0328 PROTEIN"/>
    <property type="match status" value="1"/>
</dbReference>
<dbReference type="Proteomes" id="UP001517376">
    <property type="component" value="Unassembled WGS sequence"/>
</dbReference>
<dbReference type="InterPro" id="IPR013702">
    <property type="entry name" value="FIST_domain_N"/>
</dbReference>
<evidence type="ECO:0000259" key="2">
    <source>
        <dbReference type="SMART" id="SM01204"/>
    </source>
</evidence>
<dbReference type="EMBL" id="JAAATW010000003">
    <property type="protein sequence ID" value="NBE08398.1"/>
    <property type="molecule type" value="Genomic_DNA"/>
</dbReference>
<dbReference type="InterPro" id="IPR019494">
    <property type="entry name" value="FIST_C"/>
</dbReference>